<feature type="domain" description="Transglutaminase-like" evidence="3">
    <location>
        <begin position="444"/>
        <end position="514"/>
    </location>
</feature>
<feature type="compositionally biased region" description="Gly residues" evidence="1">
    <location>
        <begin position="526"/>
        <end position="539"/>
    </location>
</feature>
<keyword evidence="2" id="KW-1133">Transmembrane helix</keyword>
<feature type="transmembrane region" description="Helical" evidence="2">
    <location>
        <begin position="51"/>
        <end position="68"/>
    </location>
</feature>
<dbReference type="STRING" id="890420.SAMN05216226_101286"/>
<organism evidence="4 5">
    <name type="scientific">Halovenus aranensis</name>
    <dbReference type="NCBI Taxonomy" id="890420"/>
    <lineage>
        <taxon>Archaea</taxon>
        <taxon>Methanobacteriati</taxon>
        <taxon>Methanobacteriota</taxon>
        <taxon>Stenosarchaea group</taxon>
        <taxon>Halobacteria</taxon>
        <taxon>Halobacteriales</taxon>
        <taxon>Haloarculaceae</taxon>
        <taxon>Halovenus</taxon>
    </lineage>
</organism>
<evidence type="ECO:0000313" key="4">
    <source>
        <dbReference type="EMBL" id="SDJ24228.1"/>
    </source>
</evidence>
<dbReference type="SMART" id="SM00460">
    <property type="entry name" value="TGc"/>
    <property type="match status" value="1"/>
</dbReference>
<proteinExistence type="predicted"/>
<feature type="compositionally biased region" description="Low complexity" evidence="1">
    <location>
        <begin position="540"/>
        <end position="549"/>
    </location>
</feature>
<dbReference type="SUPFAM" id="SSF54001">
    <property type="entry name" value="Cysteine proteinases"/>
    <property type="match status" value="1"/>
</dbReference>
<dbReference type="Pfam" id="PF13559">
    <property type="entry name" value="DUF4129"/>
    <property type="match status" value="1"/>
</dbReference>
<dbReference type="AlphaFoldDB" id="A0A1G8S4S0"/>
<feature type="region of interest" description="Disordered" evidence="1">
    <location>
        <begin position="512"/>
        <end position="600"/>
    </location>
</feature>
<evidence type="ECO:0000256" key="1">
    <source>
        <dbReference type="SAM" id="MobiDB-lite"/>
    </source>
</evidence>
<feature type="region of interest" description="Disordered" evidence="1">
    <location>
        <begin position="281"/>
        <end position="304"/>
    </location>
</feature>
<evidence type="ECO:0000313" key="5">
    <source>
        <dbReference type="Proteomes" id="UP000198856"/>
    </source>
</evidence>
<dbReference type="Gene3D" id="3.10.620.30">
    <property type="match status" value="1"/>
</dbReference>
<sequence length="719" mass="76416">MTARQTTATWLGASVSAVPLSRVFALGGTVGLLASFLLVLFDVVGTVGDPLLFYPVVLATLLSATLLSRVLRLKGALAVTALLFVAGTGWHVLTLEVSIDVLTLVSNNIELLTGESVLRIRQADVWALTVVPTPIFVTWYLALREQYLGAVVAGGGMLTYLVLTGDAGTTVTLLGVVSGAVSVAFGEIEATGWSGAADQAVVVLAAMVLVPLAVTVVPGGTASPVSFLGDDTGTMEGAVITGDASLDIVGEVTQTPEPRFVVTSEEPRLWRTGSYDRYTGDGWIRTGESSPLSSTDVDGPPGPSRELTQTVQARQDLDIFPAAWQPVAVGDSVAAETLVNDDGGFGLDRTFEEGETVEVRSAVPDADRETLLEAGQNYPESIRTRYTQLPSSTPDRVGERTAQITQGADSAYETAVAIEQWLEANRGYSLDVDRPEGDIADAFLFEMNEGYCTYYATTMVAMLRSQGVPARMAVGYTPGEAVGENEYLVRGLNSHTWVEVYFPDVGWVEFDPTPADPRQETERAAVGGGTGGGGDGGSGDASDTDIQQETVEEPVEQEPATTPDDIPSAVVEEQFGQGAGLSPSDTAGGDGAGGGFSVPSPSREQMAVSLVAVAGLVAWTRQAGIGGTLLRRLSVRFRQQTDPETDVERAYEELLLVLESRHRPRRTGETVRQYLDDVYAGEDARRVLELYEQARYADGVTRADADEALERLEDIRAAE</sequence>
<dbReference type="InterPro" id="IPR038765">
    <property type="entry name" value="Papain-like_cys_pep_sf"/>
</dbReference>
<evidence type="ECO:0000256" key="2">
    <source>
        <dbReference type="SAM" id="Phobius"/>
    </source>
</evidence>
<dbReference type="OrthoDB" id="18481at2157"/>
<feature type="transmembrane region" description="Helical" evidence="2">
    <location>
        <begin position="169"/>
        <end position="188"/>
    </location>
</feature>
<dbReference type="InterPro" id="IPR052901">
    <property type="entry name" value="Bact_TGase-like"/>
</dbReference>
<dbReference type="Proteomes" id="UP000198856">
    <property type="component" value="Unassembled WGS sequence"/>
</dbReference>
<reference evidence="4 5" key="1">
    <citation type="submission" date="2016-10" db="EMBL/GenBank/DDBJ databases">
        <authorList>
            <person name="de Groot N.N."/>
        </authorList>
    </citation>
    <scope>NUCLEOTIDE SEQUENCE [LARGE SCALE GENOMIC DNA]</scope>
    <source>
        <strain evidence="4 5">IBRC-M10015</strain>
    </source>
</reference>
<protein>
    <recommendedName>
        <fullName evidence="3">Transglutaminase-like domain-containing protein</fullName>
    </recommendedName>
</protein>
<dbReference type="EMBL" id="FNFC01000001">
    <property type="protein sequence ID" value="SDJ24228.1"/>
    <property type="molecule type" value="Genomic_DNA"/>
</dbReference>
<accession>A0A1G8S4S0</accession>
<dbReference type="PANTHER" id="PTHR42736">
    <property type="entry name" value="PROTEIN-GLUTAMINE GAMMA-GLUTAMYLTRANSFERASE"/>
    <property type="match status" value="1"/>
</dbReference>
<feature type="transmembrane region" description="Helical" evidence="2">
    <location>
        <begin position="200"/>
        <end position="220"/>
    </location>
</feature>
<keyword evidence="2" id="KW-0472">Membrane</keyword>
<keyword evidence="5" id="KW-1185">Reference proteome</keyword>
<dbReference type="InterPro" id="IPR002931">
    <property type="entry name" value="Transglutaminase-like"/>
</dbReference>
<feature type="transmembrane region" description="Helical" evidence="2">
    <location>
        <begin position="147"/>
        <end position="163"/>
    </location>
</feature>
<feature type="transmembrane region" description="Helical" evidence="2">
    <location>
        <begin position="23"/>
        <end position="45"/>
    </location>
</feature>
<gene>
    <name evidence="4" type="ORF">SAMN05216226_101286</name>
</gene>
<keyword evidence="2" id="KW-0812">Transmembrane</keyword>
<feature type="transmembrane region" description="Helical" evidence="2">
    <location>
        <begin position="75"/>
        <end position="93"/>
    </location>
</feature>
<feature type="transmembrane region" description="Helical" evidence="2">
    <location>
        <begin position="125"/>
        <end position="142"/>
    </location>
</feature>
<dbReference type="RefSeq" id="WP_092698666.1">
    <property type="nucleotide sequence ID" value="NZ_FNFC01000001.1"/>
</dbReference>
<dbReference type="PANTHER" id="PTHR42736:SF1">
    <property type="entry name" value="PROTEIN-GLUTAMINE GAMMA-GLUTAMYLTRANSFERASE"/>
    <property type="match status" value="1"/>
</dbReference>
<feature type="compositionally biased region" description="Polar residues" evidence="1">
    <location>
        <begin position="287"/>
        <end position="296"/>
    </location>
</feature>
<dbReference type="InterPro" id="IPR025403">
    <property type="entry name" value="TgpA-like_C"/>
</dbReference>
<evidence type="ECO:0000259" key="3">
    <source>
        <dbReference type="SMART" id="SM00460"/>
    </source>
</evidence>
<dbReference type="Pfam" id="PF01841">
    <property type="entry name" value="Transglut_core"/>
    <property type="match status" value="1"/>
</dbReference>
<name>A0A1G8S4S0_9EURY</name>